<evidence type="ECO:0000313" key="2">
    <source>
        <dbReference type="EMBL" id="OJG20258.1"/>
    </source>
</evidence>
<reference evidence="2 3" key="1">
    <citation type="submission" date="2014-12" db="EMBL/GenBank/DDBJ databases">
        <title>Draft genome sequences of 29 type strains of Enterococci.</title>
        <authorList>
            <person name="Zhong Z."/>
            <person name="Sun Z."/>
            <person name="Liu W."/>
            <person name="Zhang W."/>
            <person name="Zhang H."/>
        </authorList>
    </citation>
    <scope>NUCLEOTIDE SEQUENCE [LARGE SCALE GENOMIC DNA]</scope>
    <source>
        <strain evidence="2 3">DSM 17029</strain>
    </source>
</reference>
<organism evidence="2 3">
    <name type="scientific">Enterococcus canis</name>
    <dbReference type="NCBI Taxonomy" id="214095"/>
    <lineage>
        <taxon>Bacteria</taxon>
        <taxon>Bacillati</taxon>
        <taxon>Bacillota</taxon>
        <taxon>Bacilli</taxon>
        <taxon>Lactobacillales</taxon>
        <taxon>Enterococcaceae</taxon>
        <taxon>Enterococcus</taxon>
    </lineage>
</organism>
<dbReference type="AlphaFoldDB" id="A0A1L8RKJ5"/>
<keyword evidence="3" id="KW-1185">Reference proteome</keyword>
<dbReference type="PANTHER" id="PTHR12110">
    <property type="entry name" value="HYDROXYPYRUVATE ISOMERASE"/>
    <property type="match status" value="1"/>
</dbReference>
<dbReference type="Pfam" id="PF01261">
    <property type="entry name" value="AP_endonuc_2"/>
    <property type="match status" value="1"/>
</dbReference>
<name>A0A1L8RKJ5_9ENTE</name>
<gene>
    <name evidence="2" type="ORF">RU97_GL000491</name>
</gene>
<dbReference type="EMBL" id="JXKH01000001">
    <property type="protein sequence ID" value="OJG20258.1"/>
    <property type="molecule type" value="Genomic_DNA"/>
</dbReference>
<protein>
    <recommendedName>
        <fullName evidence="1">Xylose isomerase-like TIM barrel domain-containing protein</fullName>
    </recommendedName>
</protein>
<evidence type="ECO:0000259" key="1">
    <source>
        <dbReference type="Pfam" id="PF01261"/>
    </source>
</evidence>
<proteinExistence type="predicted"/>
<dbReference type="InterPro" id="IPR036237">
    <property type="entry name" value="Xyl_isomerase-like_sf"/>
</dbReference>
<sequence>MNVWSLPAGLSLEEQFQLTKDAGFNTIELNLSENNAAENIVTGDLALSEKLDLTLDSTAEDLAGIKALSEKYQLPISSISTALHWNYPLSANEPEIREKGIAIVRKMIDVCQALGGDAVLVVPGLVKQDVPYDICYDRSLAAFKELAPYATERQIHIGIENVWNKFLLSPLEARQFIDAIDNAYVGMYFDAGNILQFGFPEQWVHILGPRIKKIHVKDFKVSIGNIQGFTTLLNGDVSWRPLIEALNDIGYNGPLTCELSAYKQNGQQLAYDTSRALDYIVNL</sequence>
<dbReference type="STRING" id="214095.RU97_GL000491"/>
<feature type="domain" description="Xylose isomerase-like TIM barrel" evidence="1">
    <location>
        <begin position="16"/>
        <end position="268"/>
    </location>
</feature>
<dbReference type="InterPro" id="IPR013022">
    <property type="entry name" value="Xyl_isomerase-like_TIM-brl"/>
</dbReference>
<evidence type="ECO:0000313" key="3">
    <source>
        <dbReference type="Proteomes" id="UP000181884"/>
    </source>
</evidence>
<dbReference type="SUPFAM" id="SSF51658">
    <property type="entry name" value="Xylose isomerase-like"/>
    <property type="match status" value="1"/>
</dbReference>
<dbReference type="Proteomes" id="UP000181884">
    <property type="component" value="Unassembled WGS sequence"/>
</dbReference>
<accession>A0A1L8RKJ5</accession>
<dbReference type="PANTHER" id="PTHR12110:SF41">
    <property type="entry name" value="INOSOSE DEHYDRATASE"/>
    <property type="match status" value="1"/>
</dbReference>
<dbReference type="InterPro" id="IPR050312">
    <property type="entry name" value="IolE/XylAMocC-like"/>
</dbReference>
<dbReference type="Gene3D" id="3.20.20.150">
    <property type="entry name" value="Divalent-metal-dependent TIM barrel enzymes"/>
    <property type="match status" value="1"/>
</dbReference>
<comment type="caution">
    <text evidence="2">The sequence shown here is derived from an EMBL/GenBank/DDBJ whole genome shotgun (WGS) entry which is preliminary data.</text>
</comment>